<organism evidence="9 10">
    <name type="scientific">Candidatus Kaiserbacteria bacterium RIFCSPLOWO2_01_FULL_54_24</name>
    <dbReference type="NCBI Taxonomy" id="1798515"/>
    <lineage>
        <taxon>Bacteria</taxon>
        <taxon>Candidatus Kaiseribacteriota</taxon>
    </lineage>
</organism>
<feature type="domain" description="MgtC/SapB/SrpB/YhiD N-terminal" evidence="8">
    <location>
        <begin position="18"/>
        <end position="145"/>
    </location>
</feature>
<keyword evidence="3" id="KW-1003">Cell membrane</keyword>
<dbReference type="AlphaFoldDB" id="A0A1F6EUF7"/>
<evidence type="ECO:0000256" key="2">
    <source>
        <dbReference type="ARBA" id="ARBA00009298"/>
    </source>
</evidence>
<name>A0A1F6EUF7_9BACT</name>
<feature type="transmembrane region" description="Helical" evidence="7">
    <location>
        <begin position="127"/>
        <end position="144"/>
    </location>
</feature>
<keyword evidence="4 7" id="KW-0812">Transmembrane</keyword>
<dbReference type="GO" id="GO:0005886">
    <property type="term" value="C:plasma membrane"/>
    <property type="evidence" value="ECO:0007669"/>
    <property type="project" value="UniProtKB-SubCell"/>
</dbReference>
<gene>
    <name evidence="9" type="ORF">A3B35_02840</name>
</gene>
<evidence type="ECO:0000256" key="1">
    <source>
        <dbReference type="ARBA" id="ARBA00004651"/>
    </source>
</evidence>
<evidence type="ECO:0000259" key="8">
    <source>
        <dbReference type="Pfam" id="PF02308"/>
    </source>
</evidence>
<evidence type="ECO:0000256" key="4">
    <source>
        <dbReference type="ARBA" id="ARBA00022692"/>
    </source>
</evidence>
<evidence type="ECO:0000313" key="10">
    <source>
        <dbReference type="Proteomes" id="UP000177215"/>
    </source>
</evidence>
<sequence length="164" mass="17675">MLTPADFVDPNIIIFLKLFLAMLLGGIIGTERAVLAKQAAGTRTFGLVALGSCLFVIIGSHVDAAYIGILTFDPLRVAAAVIMGLGFLAGGLIIFRGDSLHGVTTAAGLWIATGLGMAVGFGMYTVAIFSTLLTLLMFTGMWYVENRFKHWFEDIEHDINHRPL</sequence>
<keyword evidence="5 7" id="KW-1133">Transmembrane helix</keyword>
<feature type="transmembrane region" description="Helical" evidence="7">
    <location>
        <begin position="12"/>
        <end position="35"/>
    </location>
</feature>
<proteinExistence type="inferred from homology"/>
<comment type="similarity">
    <text evidence="2">Belongs to the MgtC/SapB family.</text>
</comment>
<keyword evidence="6 7" id="KW-0472">Membrane</keyword>
<dbReference type="Proteomes" id="UP000177215">
    <property type="component" value="Unassembled WGS sequence"/>
</dbReference>
<dbReference type="PANTHER" id="PTHR33778">
    <property type="entry name" value="PROTEIN MGTC"/>
    <property type="match status" value="1"/>
</dbReference>
<accession>A0A1F6EUF7</accession>
<dbReference type="InterPro" id="IPR049177">
    <property type="entry name" value="MgtC_SapB_SrpB_YhiD_N"/>
</dbReference>
<evidence type="ECO:0000256" key="6">
    <source>
        <dbReference type="ARBA" id="ARBA00023136"/>
    </source>
</evidence>
<feature type="transmembrane region" description="Helical" evidence="7">
    <location>
        <begin position="75"/>
        <end position="95"/>
    </location>
</feature>
<comment type="caution">
    <text evidence="9">The sequence shown here is derived from an EMBL/GenBank/DDBJ whole genome shotgun (WGS) entry which is preliminary data.</text>
</comment>
<evidence type="ECO:0000256" key="3">
    <source>
        <dbReference type="ARBA" id="ARBA00022475"/>
    </source>
</evidence>
<dbReference type="InterPro" id="IPR003416">
    <property type="entry name" value="MgtC/SapB/SrpB/YhiD_fam"/>
</dbReference>
<dbReference type="STRING" id="1798515.A3B35_02840"/>
<reference evidence="9 10" key="1">
    <citation type="journal article" date="2016" name="Nat. Commun.">
        <title>Thousands of microbial genomes shed light on interconnected biogeochemical processes in an aquifer system.</title>
        <authorList>
            <person name="Anantharaman K."/>
            <person name="Brown C.T."/>
            <person name="Hug L.A."/>
            <person name="Sharon I."/>
            <person name="Castelle C.J."/>
            <person name="Probst A.J."/>
            <person name="Thomas B.C."/>
            <person name="Singh A."/>
            <person name="Wilkins M.J."/>
            <person name="Karaoz U."/>
            <person name="Brodie E.L."/>
            <person name="Williams K.H."/>
            <person name="Hubbard S.S."/>
            <person name="Banfield J.F."/>
        </authorList>
    </citation>
    <scope>NUCLEOTIDE SEQUENCE [LARGE SCALE GENOMIC DNA]</scope>
</reference>
<dbReference type="Pfam" id="PF02308">
    <property type="entry name" value="MgtC"/>
    <property type="match status" value="1"/>
</dbReference>
<dbReference type="PANTHER" id="PTHR33778:SF1">
    <property type="entry name" value="MAGNESIUM TRANSPORTER YHID-RELATED"/>
    <property type="match status" value="1"/>
</dbReference>
<feature type="transmembrane region" description="Helical" evidence="7">
    <location>
        <begin position="47"/>
        <end position="69"/>
    </location>
</feature>
<evidence type="ECO:0000256" key="5">
    <source>
        <dbReference type="ARBA" id="ARBA00022989"/>
    </source>
</evidence>
<comment type="subcellular location">
    <subcellularLocation>
        <location evidence="1">Cell membrane</location>
        <topology evidence="1">Multi-pass membrane protein</topology>
    </subcellularLocation>
</comment>
<evidence type="ECO:0000313" key="9">
    <source>
        <dbReference type="EMBL" id="OGG77235.1"/>
    </source>
</evidence>
<dbReference type="EMBL" id="MFMC01000023">
    <property type="protein sequence ID" value="OGG77235.1"/>
    <property type="molecule type" value="Genomic_DNA"/>
</dbReference>
<evidence type="ECO:0000256" key="7">
    <source>
        <dbReference type="SAM" id="Phobius"/>
    </source>
</evidence>
<dbReference type="PRINTS" id="PR01837">
    <property type="entry name" value="MGTCSAPBPROT"/>
</dbReference>
<protein>
    <recommendedName>
        <fullName evidence="8">MgtC/SapB/SrpB/YhiD N-terminal domain-containing protein</fullName>
    </recommendedName>
</protein>